<comment type="caution">
    <text evidence="2">The sequence shown here is derived from an EMBL/GenBank/DDBJ whole genome shotgun (WGS) entry which is preliminary data.</text>
</comment>
<dbReference type="EMBL" id="JAPDFR010000001">
    <property type="protein sequence ID" value="KAK0390891.1"/>
    <property type="molecule type" value="Genomic_DNA"/>
</dbReference>
<dbReference type="Proteomes" id="UP001175261">
    <property type="component" value="Unassembled WGS sequence"/>
</dbReference>
<organism evidence="2 3">
    <name type="scientific">Sarocladium strictum</name>
    <name type="common">Black bundle disease fungus</name>
    <name type="synonym">Acremonium strictum</name>
    <dbReference type="NCBI Taxonomy" id="5046"/>
    <lineage>
        <taxon>Eukaryota</taxon>
        <taxon>Fungi</taxon>
        <taxon>Dikarya</taxon>
        <taxon>Ascomycota</taxon>
        <taxon>Pezizomycotina</taxon>
        <taxon>Sordariomycetes</taxon>
        <taxon>Hypocreomycetidae</taxon>
        <taxon>Hypocreales</taxon>
        <taxon>Sarocladiaceae</taxon>
        <taxon>Sarocladium</taxon>
    </lineage>
</organism>
<feature type="compositionally biased region" description="Polar residues" evidence="1">
    <location>
        <begin position="1"/>
        <end position="15"/>
    </location>
</feature>
<proteinExistence type="predicted"/>
<evidence type="ECO:0000313" key="3">
    <source>
        <dbReference type="Proteomes" id="UP001175261"/>
    </source>
</evidence>
<protein>
    <submittedName>
        <fullName evidence="2">Uncharacterized protein</fullName>
    </submittedName>
</protein>
<feature type="region of interest" description="Disordered" evidence="1">
    <location>
        <begin position="147"/>
        <end position="177"/>
    </location>
</feature>
<evidence type="ECO:0000256" key="1">
    <source>
        <dbReference type="SAM" id="MobiDB-lite"/>
    </source>
</evidence>
<feature type="compositionally biased region" description="Pro residues" evidence="1">
    <location>
        <begin position="26"/>
        <end position="37"/>
    </location>
</feature>
<sequence length="633" mass="69817">MSHNANQGDVVSSFRTEAANEAIPSSPGPPSSPPSTPTKPIVRPHEDVIAASDDEGEDDSDSDDSLEDLSTILGTRRPALAEAGRKPAARDRMSTTETPRAKRTALTLPSSPLTLNPKVHKFDIKALAKAAQVDDAISASSERAKAALESMERQDAAAAHRSRKDTGFGSSDEDGDDQALVGVVTDNAGDDAHKVLRAVRRTEHGGAHTRYCFFETTYTSPESTAPPKIRGPWKILTQGDVPEREQSIASGLPHTLLEATGEIPAEVFEWMLDEICVQSSSLLRMEYCNLMSQSPHPQIEKLLTLERLDELLFRLGASKELQVKDAPLRLIKESNDPYAERDWDCLSSFIVLMSSVGSSLGRGVAAYAAQVFLRLSMDPLILQCPGLLVEYQRAIICLLNAIHSSDWDSFCFETTTVLHTLIRASSTWINMILCLPLHDALAHDLRRRLAIAFLLDEPTLSRGSPARAITMRDLINRLHGPDFAIHPKTDFLNLQSNVLLLDAAIDDGTFSSKIAADDEVIRLSPEAGKAFDEEVDELSDCLRAIWRKINDAGLKLARTEAKGVIEWVQQRLTHLVRTRKKVRKSVFDIDPRTGAARSRAEKDTFLPKQQDYMKRFLQKSSAFKHTDGASEGR</sequence>
<feature type="compositionally biased region" description="Acidic residues" evidence="1">
    <location>
        <begin position="52"/>
        <end position="67"/>
    </location>
</feature>
<name>A0AA39GP99_SARSR</name>
<accession>A0AA39GP99</accession>
<reference evidence="2" key="1">
    <citation type="submission" date="2022-10" db="EMBL/GenBank/DDBJ databases">
        <title>Determination and structural analysis of whole genome sequence of Sarocladium strictum F4-1.</title>
        <authorList>
            <person name="Hu L."/>
            <person name="Jiang Y."/>
        </authorList>
    </citation>
    <scope>NUCLEOTIDE SEQUENCE</scope>
    <source>
        <strain evidence="2">F4-1</strain>
    </source>
</reference>
<dbReference type="AlphaFoldDB" id="A0AA39GP99"/>
<feature type="compositionally biased region" description="Basic and acidic residues" evidence="1">
    <location>
        <begin position="83"/>
        <end position="94"/>
    </location>
</feature>
<evidence type="ECO:0000313" key="2">
    <source>
        <dbReference type="EMBL" id="KAK0390891.1"/>
    </source>
</evidence>
<keyword evidence="3" id="KW-1185">Reference proteome</keyword>
<feature type="region of interest" description="Disordered" evidence="1">
    <location>
        <begin position="1"/>
        <end position="112"/>
    </location>
</feature>
<gene>
    <name evidence="2" type="ORF">NLU13_0394</name>
</gene>